<feature type="domain" description="Phospholipid/glycerol acyltransferase" evidence="4">
    <location>
        <begin position="25"/>
        <end position="137"/>
    </location>
</feature>
<dbReference type="OrthoDB" id="9796839at2"/>
<protein>
    <submittedName>
        <fullName evidence="5">Acyltransferase</fullName>
    </submittedName>
</protein>
<evidence type="ECO:0000313" key="5">
    <source>
        <dbReference type="EMBL" id="SIQ14597.1"/>
    </source>
</evidence>
<name>A0A1N6QDF2_9RHOO</name>
<dbReference type="RefSeq" id="WP_076600938.1">
    <property type="nucleotide sequence ID" value="NZ_FTMD01000002.1"/>
</dbReference>
<gene>
    <name evidence="5" type="ORF">SAMN05421829_102453</name>
</gene>
<evidence type="ECO:0000256" key="3">
    <source>
        <dbReference type="ARBA" id="ARBA00023315"/>
    </source>
</evidence>
<dbReference type="Proteomes" id="UP000186819">
    <property type="component" value="Unassembled WGS sequence"/>
</dbReference>
<dbReference type="STRING" id="34027.SAMN05421829_102453"/>
<dbReference type="InterPro" id="IPR002123">
    <property type="entry name" value="Plipid/glycerol_acylTrfase"/>
</dbReference>
<evidence type="ECO:0000256" key="2">
    <source>
        <dbReference type="ARBA" id="ARBA00022679"/>
    </source>
</evidence>
<sequence length="185" mass="20250">MLARLLLRLAGWRLVIVPPPGPKGVVMVYPHTSNWDFPLGVLARSASGLRISYVAKDSLFRPPLGGLFRWLGGIPVNRRVSTGFVGQLVRRFAESERLLIAIAPEGTRGHVPHLRSGFYHLAVQAGVPLGLAFIDYGRREVGIGAWVTLSGDAECDLVTIRDFYAGRRGRHPDKAGEIRFGDGRG</sequence>
<dbReference type="AlphaFoldDB" id="A0A1N6QDF2"/>
<dbReference type="PANTHER" id="PTHR10434:SF9">
    <property type="entry name" value="PHOSPHOLIPID_GLYCEROL ACYLTRANSFERASE DOMAIN-CONTAINING PROTEIN"/>
    <property type="match status" value="1"/>
</dbReference>
<accession>A0A1N6QDF2</accession>
<keyword evidence="2 5" id="KW-0808">Transferase</keyword>
<evidence type="ECO:0000256" key="1">
    <source>
        <dbReference type="ARBA" id="ARBA00005189"/>
    </source>
</evidence>
<dbReference type="PANTHER" id="PTHR10434">
    <property type="entry name" value="1-ACYL-SN-GLYCEROL-3-PHOSPHATE ACYLTRANSFERASE"/>
    <property type="match status" value="1"/>
</dbReference>
<dbReference type="GO" id="GO:0003841">
    <property type="term" value="F:1-acylglycerol-3-phosphate O-acyltransferase activity"/>
    <property type="evidence" value="ECO:0007669"/>
    <property type="project" value="TreeGrafter"/>
</dbReference>
<dbReference type="SUPFAM" id="SSF69593">
    <property type="entry name" value="Glycerol-3-phosphate (1)-acyltransferase"/>
    <property type="match status" value="1"/>
</dbReference>
<reference evidence="6" key="1">
    <citation type="submission" date="2017-01" db="EMBL/GenBank/DDBJ databases">
        <authorList>
            <person name="Varghese N."/>
            <person name="Submissions S."/>
        </authorList>
    </citation>
    <scope>NUCLEOTIDE SEQUENCE [LARGE SCALE GENOMIC DNA]</scope>
    <source>
        <strain evidence="6">ATCC 51758</strain>
    </source>
</reference>
<dbReference type="Pfam" id="PF01553">
    <property type="entry name" value="Acyltransferase"/>
    <property type="match status" value="1"/>
</dbReference>
<keyword evidence="3 5" id="KW-0012">Acyltransferase</keyword>
<comment type="pathway">
    <text evidence="1">Lipid metabolism.</text>
</comment>
<evidence type="ECO:0000313" key="6">
    <source>
        <dbReference type="Proteomes" id="UP000186819"/>
    </source>
</evidence>
<dbReference type="EMBL" id="FTMD01000002">
    <property type="protein sequence ID" value="SIQ14597.1"/>
    <property type="molecule type" value="Genomic_DNA"/>
</dbReference>
<keyword evidence="6" id="KW-1185">Reference proteome</keyword>
<dbReference type="GO" id="GO:0006654">
    <property type="term" value="P:phosphatidic acid biosynthetic process"/>
    <property type="evidence" value="ECO:0007669"/>
    <property type="project" value="TreeGrafter"/>
</dbReference>
<dbReference type="SMART" id="SM00563">
    <property type="entry name" value="PlsC"/>
    <property type="match status" value="1"/>
</dbReference>
<proteinExistence type="predicted"/>
<organism evidence="5 6">
    <name type="scientific">Aromatoleum tolulyticum</name>
    <dbReference type="NCBI Taxonomy" id="34027"/>
    <lineage>
        <taxon>Bacteria</taxon>
        <taxon>Pseudomonadati</taxon>
        <taxon>Pseudomonadota</taxon>
        <taxon>Betaproteobacteria</taxon>
        <taxon>Rhodocyclales</taxon>
        <taxon>Rhodocyclaceae</taxon>
        <taxon>Aromatoleum</taxon>
    </lineage>
</organism>
<evidence type="ECO:0000259" key="4">
    <source>
        <dbReference type="SMART" id="SM00563"/>
    </source>
</evidence>